<dbReference type="EMBL" id="CP114014">
    <property type="protein sequence ID" value="XAY03992.1"/>
    <property type="molecule type" value="Genomic_DNA"/>
</dbReference>
<organism evidence="13">
    <name type="scientific">Paraconexibacter sp. AEG42_29</name>
    <dbReference type="NCBI Taxonomy" id="2997339"/>
    <lineage>
        <taxon>Bacteria</taxon>
        <taxon>Bacillati</taxon>
        <taxon>Actinomycetota</taxon>
        <taxon>Thermoleophilia</taxon>
        <taxon>Solirubrobacterales</taxon>
        <taxon>Paraconexibacteraceae</taxon>
        <taxon>Paraconexibacter</taxon>
    </lineage>
</organism>
<dbReference type="AlphaFoldDB" id="A0AAU7AQU6"/>
<dbReference type="GO" id="GO:0005886">
    <property type="term" value="C:plasma membrane"/>
    <property type="evidence" value="ECO:0007669"/>
    <property type="project" value="UniProtKB-SubCell"/>
</dbReference>
<dbReference type="RefSeq" id="WP_354700539.1">
    <property type="nucleotide sequence ID" value="NZ_CP114014.1"/>
</dbReference>
<evidence type="ECO:0000256" key="4">
    <source>
        <dbReference type="ARBA" id="ARBA00022475"/>
    </source>
</evidence>
<feature type="transmembrane region" description="Helical" evidence="12">
    <location>
        <begin position="284"/>
        <end position="303"/>
    </location>
</feature>
<evidence type="ECO:0000313" key="13">
    <source>
        <dbReference type="EMBL" id="XAY03992.1"/>
    </source>
</evidence>
<dbReference type="GO" id="GO:0015087">
    <property type="term" value="F:cobalt ion transmembrane transporter activity"/>
    <property type="evidence" value="ECO:0007669"/>
    <property type="project" value="TreeGrafter"/>
</dbReference>
<dbReference type="Pfam" id="PF01544">
    <property type="entry name" value="CorA"/>
    <property type="match status" value="1"/>
</dbReference>
<evidence type="ECO:0000256" key="10">
    <source>
        <dbReference type="ARBA" id="ARBA00034269"/>
    </source>
</evidence>
<feature type="transmembrane region" description="Helical" evidence="12">
    <location>
        <begin position="315"/>
        <end position="335"/>
    </location>
</feature>
<keyword evidence="5 12" id="KW-0812">Transmembrane</keyword>
<dbReference type="CDD" id="cd12830">
    <property type="entry name" value="MtCorA-like"/>
    <property type="match status" value="1"/>
</dbReference>
<dbReference type="GO" id="GO:0050897">
    <property type="term" value="F:cobalt ion binding"/>
    <property type="evidence" value="ECO:0007669"/>
    <property type="project" value="TreeGrafter"/>
</dbReference>
<keyword evidence="4" id="KW-1003">Cell membrane</keyword>
<proteinExistence type="inferred from homology"/>
<evidence type="ECO:0000256" key="8">
    <source>
        <dbReference type="ARBA" id="ARBA00023065"/>
    </source>
</evidence>
<accession>A0AAU7AQU6</accession>
<protein>
    <submittedName>
        <fullName evidence="13">Cobalt/magnesium transport protein CorA</fullName>
    </submittedName>
</protein>
<comment type="similarity">
    <text evidence="2">Belongs to the CorA metal ion transporter (MIT) (TC 1.A.35) family.</text>
</comment>
<evidence type="ECO:0000256" key="12">
    <source>
        <dbReference type="SAM" id="Phobius"/>
    </source>
</evidence>
<comment type="subcellular location">
    <subcellularLocation>
        <location evidence="1">Cell membrane</location>
        <topology evidence="1">Multi-pass membrane protein</topology>
    </subcellularLocation>
</comment>
<dbReference type="InterPro" id="IPR045861">
    <property type="entry name" value="CorA_cytoplasmic_dom"/>
</dbReference>
<sequence>MIVDQAVYCDGLRHGRPATCADVRALARDRGGTAWVGLHRPSEAEFAEVAEVFGLHELAVRAAVTGHQRAKLQRFGDTWFCVLRPARYHDDLEVVEFGELHVFAGPDFVVTVRHAGMPKVARVRRSLEDRPDLLQRGPVAILHALMDRVVEDYAPVVVGLQTDIDEIEDEVFSGNPDVSRRIYELIRETVAFQRATLPLTGMLERLIADDRIELDERRYLRDVLDHARGVSEQTNAFRQLLQSILDVNLTIETKALSEASVAQNEETKRLAEISIAQNEEVKKISAWAAILFAPTFVGTIYGMNFEHMPELSWKFGYPMAIAMMLATGAVLFAIFRRRTWI</sequence>
<dbReference type="PANTHER" id="PTHR46494">
    <property type="entry name" value="CORA FAMILY METAL ION TRANSPORTER (EUROFUNG)"/>
    <property type="match status" value="1"/>
</dbReference>
<comment type="catalytic activity">
    <reaction evidence="10">
        <text>Mg(2+)(in) = Mg(2+)(out)</text>
        <dbReference type="Rhea" id="RHEA:29827"/>
        <dbReference type="ChEBI" id="CHEBI:18420"/>
    </reaction>
</comment>
<gene>
    <name evidence="13" type="primary">corA_1</name>
    <name evidence="13" type="ORF">DSM112329_00818</name>
</gene>
<evidence type="ECO:0000256" key="3">
    <source>
        <dbReference type="ARBA" id="ARBA00022448"/>
    </source>
</evidence>
<evidence type="ECO:0000256" key="1">
    <source>
        <dbReference type="ARBA" id="ARBA00004651"/>
    </source>
</evidence>
<evidence type="ECO:0000256" key="9">
    <source>
        <dbReference type="ARBA" id="ARBA00023136"/>
    </source>
</evidence>
<dbReference type="GO" id="GO:0000287">
    <property type="term" value="F:magnesium ion binding"/>
    <property type="evidence" value="ECO:0007669"/>
    <property type="project" value="TreeGrafter"/>
</dbReference>
<dbReference type="GO" id="GO:0015095">
    <property type="term" value="F:magnesium ion transmembrane transporter activity"/>
    <property type="evidence" value="ECO:0007669"/>
    <property type="project" value="TreeGrafter"/>
</dbReference>
<comment type="function">
    <text evidence="11">Mediates influx of magnesium ions. Alternates between open and closed states. Activated by low cytoplasmic Mg(2+) levels. Inactive when cytoplasmic Mg(2+) levels are high.</text>
</comment>
<dbReference type="PANTHER" id="PTHR46494:SF1">
    <property type="entry name" value="CORA FAMILY METAL ION TRANSPORTER (EUROFUNG)"/>
    <property type="match status" value="1"/>
</dbReference>
<dbReference type="FunFam" id="1.20.58.340:FF:000004">
    <property type="entry name" value="Magnesium transport protein CorA"/>
    <property type="match status" value="1"/>
</dbReference>
<dbReference type="SUPFAM" id="SSF143865">
    <property type="entry name" value="CorA soluble domain-like"/>
    <property type="match status" value="1"/>
</dbReference>
<reference evidence="13" key="1">
    <citation type="submission" date="2022-12" db="EMBL/GenBank/DDBJ databases">
        <title>Paraconexibacter alkalitolerans sp. nov. and Baekduia alba sp. nov., isolated from soil and emended description of the genera Paraconexibacter (Chun et al., 2020) and Baekduia (An et al., 2020).</title>
        <authorList>
            <person name="Vieira S."/>
            <person name="Huber K.J."/>
            <person name="Geppert A."/>
            <person name="Wolf J."/>
            <person name="Neumann-Schaal M."/>
            <person name="Muesken M."/>
            <person name="Overmann J."/>
        </authorList>
    </citation>
    <scope>NUCLEOTIDE SEQUENCE</scope>
    <source>
        <strain evidence="13">AEG42_29</strain>
    </source>
</reference>
<dbReference type="InterPro" id="IPR002523">
    <property type="entry name" value="MgTranspt_CorA/ZnTranspt_ZntB"/>
</dbReference>
<evidence type="ECO:0000256" key="2">
    <source>
        <dbReference type="ARBA" id="ARBA00009765"/>
    </source>
</evidence>
<dbReference type="KEGG" id="parq:DSM112329_00818"/>
<keyword evidence="8" id="KW-0406">Ion transport</keyword>
<dbReference type="Gene3D" id="3.30.460.20">
    <property type="entry name" value="CorA soluble domain-like"/>
    <property type="match status" value="1"/>
</dbReference>
<keyword evidence="7 12" id="KW-1133">Transmembrane helix</keyword>
<evidence type="ECO:0000256" key="7">
    <source>
        <dbReference type="ARBA" id="ARBA00022989"/>
    </source>
</evidence>
<name>A0AAU7AQU6_9ACTN</name>
<evidence type="ECO:0000256" key="5">
    <source>
        <dbReference type="ARBA" id="ARBA00022692"/>
    </source>
</evidence>
<keyword evidence="3" id="KW-0813">Transport</keyword>
<keyword evidence="6" id="KW-0460">Magnesium</keyword>
<evidence type="ECO:0000256" key="11">
    <source>
        <dbReference type="ARBA" id="ARBA00045497"/>
    </source>
</evidence>
<dbReference type="Gene3D" id="1.20.58.340">
    <property type="entry name" value="Magnesium transport protein CorA, transmembrane region"/>
    <property type="match status" value="2"/>
</dbReference>
<keyword evidence="9 12" id="KW-0472">Membrane</keyword>
<dbReference type="InterPro" id="IPR045863">
    <property type="entry name" value="CorA_TM1_TM2"/>
</dbReference>
<dbReference type="SUPFAM" id="SSF144083">
    <property type="entry name" value="Magnesium transport protein CorA, transmembrane region"/>
    <property type="match status" value="1"/>
</dbReference>
<evidence type="ECO:0000256" key="6">
    <source>
        <dbReference type="ARBA" id="ARBA00022842"/>
    </source>
</evidence>